<name>A0A8B6DMU2_MYTGA</name>
<dbReference type="Proteomes" id="UP000596742">
    <property type="component" value="Unassembled WGS sequence"/>
</dbReference>
<proteinExistence type="predicted"/>
<gene>
    <name evidence="2" type="ORF">MGAL_10B046481</name>
</gene>
<organism evidence="2 3">
    <name type="scientific">Mytilus galloprovincialis</name>
    <name type="common">Mediterranean mussel</name>
    <dbReference type="NCBI Taxonomy" id="29158"/>
    <lineage>
        <taxon>Eukaryota</taxon>
        <taxon>Metazoa</taxon>
        <taxon>Spiralia</taxon>
        <taxon>Lophotrochozoa</taxon>
        <taxon>Mollusca</taxon>
        <taxon>Bivalvia</taxon>
        <taxon>Autobranchia</taxon>
        <taxon>Pteriomorphia</taxon>
        <taxon>Mytilida</taxon>
        <taxon>Mytiloidea</taxon>
        <taxon>Mytilidae</taxon>
        <taxon>Mytilinae</taxon>
        <taxon>Mytilus</taxon>
    </lineage>
</organism>
<reference evidence="2" key="1">
    <citation type="submission" date="2018-11" db="EMBL/GenBank/DDBJ databases">
        <authorList>
            <person name="Alioto T."/>
            <person name="Alioto T."/>
        </authorList>
    </citation>
    <scope>NUCLEOTIDE SEQUENCE</scope>
</reference>
<dbReference type="OrthoDB" id="6155956at2759"/>
<evidence type="ECO:0000256" key="1">
    <source>
        <dbReference type="SAM" id="MobiDB-lite"/>
    </source>
</evidence>
<comment type="caution">
    <text evidence="2">The sequence shown here is derived from an EMBL/GenBank/DDBJ whole genome shotgun (WGS) entry which is preliminary data.</text>
</comment>
<keyword evidence="3" id="KW-1185">Reference proteome</keyword>
<dbReference type="EMBL" id="UYJE01003623">
    <property type="protein sequence ID" value="VDI20885.1"/>
    <property type="molecule type" value="Genomic_DNA"/>
</dbReference>
<sequence length="233" mass="26751">MPVLWLNLIQIKPLKYKIPVLNPDLKRLYDKAYKNRDFKTRQEDLLQKFLLGLQDYKARIHIELNKDPQTIEEAAHEVITYSETMKNPNPDENNKKTVRQVKKSFGQLNGKKTTDDSKPNPIPNSDNAEVTEQKSKTLTIKEDELKSLFDRMFELGIDSSDVKDDRSLVKINCSQEEEKSLAVTNEKSPIPESDEEVETSSEVKDKTPQSNKLDIIGRQVVRCDGVYLDGSIQ</sequence>
<evidence type="ECO:0000313" key="2">
    <source>
        <dbReference type="EMBL" id="VDI20885.1"/>
    </source>
</evidence>
<dbReference type="AlphaFoldDB" id="A0A8B6DMU2"/>
<evidence type="ECO:0000313" key="3">
    <source>
        <dbReference type="Proteomes" id="UP000596742"/>
    </source>
</evidence>
<feature type="region of interest" description="Disordered" evidence="1">
    <location>
        <begin position="105"/>
        <end position="135"/>
    </location>
</feature>
<feature type="region of interest" description="Disordered" evidence="1">
    <location>
        <begin position="175"/>
        <end position="211"/>
    </location>
</feature>
<accession>A0A8B6DMU2</accession>
<protein>
    <submittedName>
        <fullName evidence="2">Uncharacterized protein</fullName>
    </submittedName>
</protein>